<proteinExistence type="predicted"/>
<evidence type="ECO:0000256" key="2">
    <source>
        <dbReference type="SAM" id="SignalP"/>
    </source>
</evidence>
<dbReference type="PANTHER" id="PTHR45784">
    <property type="entry name" value="C-TYPE LECTIN DOMAIN FAMILY 20 MEMBER A-RELATED"/>
    <property type="match status" value="1"/>
</dbReference>
<dbReference type="AlphaFoldDB" id="A0AA88TXW4"/>
<dbReference type="Gene3D" id="3.10.100.10">
    <property type="entry name" value="Mannose-Binding Protein A, subunit A"/>
    <property type="match status" value="1"/>
</dbReference>
<keyword evidence="2" id="KW-0732">Signal</keyword>
<dbReference type="SUPFAM" id="SSF56436">
    <property type="entry name" value="C-type lectin-like"/>
    <property type="match status" value="2"/>
</dbReference>
<dbReference type="EMBL" id="JAUYZG010000001">
    <property type="protein sequence ID" value="KAK2917197.1"/>
    <property type="molecule type" value="Genomic_DNA"/>
</dbReference>
<dbReference type="PROSITE" id="PS50041">
    <property type="entry name" value="C_TYPE_LECTIN_2"/>
    <property type="match status" value="1"/>
</dbReference>
<feature type="domain" description="C-type lectin" evidence="3">
    <location>
        <begin position="35"/>
        <end position="139"/>
    </location>
</feature>
<evidence type="ECO:0000313" key="4">
    <source>
        <dbReference type="EMBL" id="KAK2917197.1"/>
    </source>
</evidence>
<dbReference type="InterPro" id="IPR001304">
    <property type="entry name" value="C-type_lectin-like"/>
</dbReference>
<dbReference type="Proteomes" id="UP001187343">
    <property type="component" value="Unassembled WGS sequence"/>
</dbReference>
<organism evidence="4 5">
    <name type="scientific">Cirrhinus molitorella</name>
    <name type="common">mud carp</name>
    <dbReference type="NCBI Taxonomy" id="172907"/>
    <lineage>
        <taxon>Eukaryota</taxon>
        <taxon>Metazoa</taxon>
        <taxon>Chordata</taxon>
        <taxon>Craniata</taxon>
        <taxon>Vertebrata</taxon>
        <taxon>Euteleostomi</taxon>
        <taxon>Actinopterygii</taxon>
        <taxon>Neopterygii</taxon>
        <taxon>Teleostei</taxon>
        <taxon>Ostariophysi</taxon>
        <taxon>Cypriniformes</taxon>
        <taxon>Cyprinidae</taxon>
        <taxon>Labeoninae</taxon>
        <taxon>Labeonini</taxon>
        <taxon>Cirrhinus</taxon>
    </lineage>
</organism>
<dbReference type="InterPro" id="IPR016186">
    <property type="entry name" value="C-type_lectin-like/link_sf"/>
</dbReference>
<keyword evidence="5" id="KW-1185">Reference proteome</keyword>
<dbReference type="PROSITE" id="PS00615">
    <property type="entry name" value="C_TYPE_LECTIN_1"/>
    <property type="match status" value="1"/>
</dbReference>
<dbReference type="InterPro" id="IPR016187">
    <property type="entry name" value="CTDL_fold"/>
</dbReference>
<evidence type="ECO:0000256" key="1">
    <source>
        <dbReference type="ARBA" id="ARBA00023157"/>
    </source>
</evidence>
<sequence>MELGTVFITLLLAVVFSWSAPHPFEYVQKSMNCTEAQKYCRENYSDLASIRNSTDASELTMSMNGASAVYGVWIGLMKTLRSEWKWSLGDPVFYTALDSLYRNWASNQPNNVQYDCTYVSQDGLWSNADCNNQRSFICYNHSSKGFILVQQSMSWRSAQSFCRANHTDLSSVRNHKSELERSPDLLQTEPRGSGVDVLCYQNWATGNGSGSHDCREQRVGAVLSAGDQR</sequence>
<name>A0AA88TXW4_9TELE</name>
<protein>
    <recommendedName>
        <fullName evidence="3">C-type lectin domain-containing protein</fullName>
    </recommendedName>
</protein>
<dbReference type="InterPro" id="IPR018378">
    <property type="entry name" value="C-type_lectin_CS"/>
</dbReference>
<keyword evidence="1" id="KW-1015">Disulfide bond</keyword>
<comment type="caution">
    <text evidence="4">The sequence shown here is derived from an EMBL/GenBank/DDBJ whole genome shotgun (WGS) entry which is preliminary data.</text>
</comment>
<gene>
    <name evidence="4" type="ORF">Q8A67_001571</name>
</gene>
<feature type="chain" id="PRO_5041704476" description="C-type lectin domain-containing protein" evidence="2">
    <location>
        <begin position="20"/>
        <end position="229"/>
    </location>
</feature>
<feature type="signal peptide" evidence="2">
    <location>
        <begin position="1"/>
        <end position="19"/>
    </location>
</feature>
<dbReference type="SMART" id="SM00034">
    <property type="entry name" value="CLECT"/>
    <property type="match status" value="1"/>
</dbReference>
<evidence type="ECO:0000259" key="3">
    <source>
        <dbReference type="PROSITE" id="PS50041"/>
    </source>
</evidence>
<dbReference type="Pfam" id="PF00059">
    <property type="entry name" value="Lectin_C"/>
    <property type="match status" value="1"/>
</dbReference>
<reference evidence="4" key="1">
    <citation type="submission" date="2023-08" db="EMBL/GenBank/DDBJ databases">
        <title>Chromosome-level Genome Assembly of mud carp (Cirrhinus molitorella).</title>
        <authorList>
            <person name="Liu H."/>
        </authorList>
    </citation>
    <scope>NUCLEOTIDE SEQUENCE</scope>
    <source>
        <strain evidence="4">Prfri</strain>
        <tissue evidence="4">Muscle</tissue>
    </source>
</reference>
<dbReference type="PANTHER" id="PTHR45784:SF3">
    <property type="entry name" value="C-TYPE LECTIN DOMAIN FAMILY 4 MEMBER K-LIKE-RELATED"/>
    <property type="match status" value="1"/>
</dbReference>
<evidence type="ECO:0000313" key="5">
    <source>
        <dbReference type="Proteomes" id="UP001187343"/>
    </source>
</evidence>
<accession>A0AA88TXW4</accession>